<dbReference type="AlphaFoldDB" id="A0A1H6VLD7"/>
<keyword evidence="2" id="KW-1185">Reference proteome</keyword>
<gene>
    <name evidence="1" type="ORF">SAMN05444271_11834</name>
</gene>
<dbReference type="Proteomes" id="UP000198888">
    <property type="component" value="Unassembled WGS sequence"/>
</dbReference>
<name>A0A1H6VLD7_9EURY</name>
<evidence type="ECO:0000313" key="2">
    <source>
        <dbReference type="Proteomes" id="UP000198888"/>
    </source>
</evidence>
<dbReference type="STRING" id="1073996.SAMN05444271_11834"/>
<sequence>MICRPNGDFDVRTVEGVDIIPEHNMLSDMAEYLQREKNQAEAMGEAFGMHAQLLQYISVSQYMVYTRLYH</sequence>
<dbReference type="EMBL" id="FNYR01000018">
    <property type="protein sequence ID" value="SEJ05438.1"/>
    <property type="molecule type" value="Genomic_DNA"/>
</dbReference>
<reference evidence="1 2" key="1">
    <citation type="submission" date="2016-10" db="EMBL/GenBank/DDBJ databases">
        <authorList>
            <person name="de Groot N.N."/>
        </authorList>
    </citation>
    <scope>NUCLEOTIDE SEQUENCE [LARGE SCALE GENOMIC DNA]</scope>
    <source>
        <strain evidence="1 2">DSM 22187</strain>
    </source>
</reference>
<evidence type="ECO:0000313" key="1">
    <source>
        <dbReference type="EMBL" id="SEJ05438.1"/>
    </source>
</evidence>
<organism evidence="1 2">
    <name type="scientific">Halohasta litchfieldiae</name>
    <dbReference type="NCBI Taxonomy" id="1073996"/>
    <lineage>
        <taxon>Archaea</taxon>
        <taxon>Methanobacteriati</taxon>
        <taxon>Methanobacteriota</taxon>
        <taxon>Stenosarchaea group</taxon>
        <taxon>Halobacteria</taxon>
        <taxon>Halobacteriales</taxon>
        <taxon>Haloferacaceae</taxon>
        <taxon>Halohasta</taxon>
    </lineage>
</organism>
<proteinExistence type="predicted"/>
<protein>
    <submittedName>
        <fullName evidence="1">Uncharacterized protein</fullName>
    </submittedName>
</protein>
<accession>A0A1H6VLD7</accession>